<evidence type="ECO:0000256" key="5">
    <source>
        <dbReference type="ARBA" id="ARBA00023010"/>
    </source>
</evidence>
<keyword evidence="8" id="KW-0143">Chaperone</keyword>
<feature type="domain" description="Tim10-like" evidence="9">
    <location>
        <begin position="26"/>
        <end position="86"/>
    </location>
</feature>
<dbReference type="AlphaFoldDB" id="A0AAD9LHA5"/>
<keyword evidence="7 8" id="KW-1015">Disulfide bond</keyword>
<keyword evidence="3" id="KW-0862">Zinc</keyword>
<keyword evidence="8" id="KW-0472">Membrane</keyword>
<evidence type="ECO:0000313" key="10">
    <source>
        <dbReference type="EMBL" id="KAK1936410.1"/>
    </source>
</evidence>
<comment type="domain">
    <text evidence="8">The twin CX3C motif contains 4 conserved Cys residues that form 2 disulfide bonds in the mitochondrial intermembrane space.</text>
</comment>
<keyword evidence="6 8" id="KW-0496">Mitochondrion</keyword>
<dbReference type="GO" id="GO:0005743">
    <property type="term" value="C:mitochondrial inner membrane"/>
    <property type="evidence" value="ECO:0007669"/>
    <property type="project" value="UniProtKB-SubCell"/>
</dbReference>
<reference evidence="10" key="2">
    <citation type="submission" date="2021-05" db="EMBL/GenBank/DDBJ databases">
        <authorList>
            <person name="Pain A."/>
        </authorList>
    </citation>
    <scope>NUCLEOTIDE SEQUENCE</scope>
    <source>
        <strain evidence="10">1802A</strain>
    </source>
</reference>
<accession>A0AAD9LHA5</accession>
<reference evidence="10" key="1">
    <citation type="journal article" date="2014" name="Nucleic Acids Res.">
        <title>The evolutionary dynamics of variant antigen genes in Babesia reveal a history of genomic innovation underlying host-parasite interaction.</title>
        <authorList>
            <person name="Jackson A.P."/>
            <person name="Otto T.D."/>
            <person name="Darby A."/>
            <person name="Ramaprasad A."/>
            <person name="Xia D."/>
            <person name="Echaide I.E."/>
            <person name="Farber M."/>
            <person name="Gahlot S."/>
            <person name="Gamble J."/>
            <person name="Gupta D."/>
            <person name="Gupta Y."/>
            <person name="Jackson L."/>
            <person name="Malandrin L."/>
            <person name="Malas T.B."/>
            <person name="Moussa E."/>
            <person name="Nair M."/>
            <person name="Reid A.J."/>
            <person name="Sanders M."/>
            <person name="Sharma J."/>
            <person name="Tracey A."/>
            <person name="Quail M.A."/>
            <person name="Weir W."/>
            <person name="Wastling J.M."/>
            <person name="Hall N."/>
            <person name="Willadsen P."/>
            <person name="Lingelbach K."/>
            <person name="Shiels B."/>
            <person name="Tait A."/>
            <person name="Berriman M."/>
            <person name="Allred D.R."/>
            <person name="Pain A."/>
        </authorList>
    </citation>
    <scope>NUCLEOTIDE SEQUENCE</scope>
    <source>
        <strain evidence="10">1802A</strain>
    </source>
</reference>
<dbReference type="Pfam" id="PF02953">
    <property type="entry name" value="zf-Tim10_DDP"/>
    <property type="match status" value="1"/>
</dbReference>
<dbReference type="InterPro" id="IPR035427">
    <property type="entry name" value="Tim10-like_dom_sf"/>
</dbReference>
<comment type="subcellular location">
    <subcellularLocation>
        <location evidence="8">Mitochondrion inner membrane</location>
        <topology evidence="8">Peripheral membrane protein</topology>
        <orientation evidence="8">Intermembrane side</orientation>
    </subcellularLocation>
</comment>
<evidence type="ECO:0000313" key="11">
    <source>
        <dbReference type="Proteomes" id="UP001195914"/>
    </source>
</evidence>
<protein>
    <recommendedName>
        <fullName evidence="8">Mitochondrial import inner membrane translocase subunit</fullName>
    </recommendedName>
</protein>
<comment type="subunit">
    <text evidence="8">Heterohexamer.</text>
</comment>
<sequence length="91" mass="10617">MSQGPTLGPEFGHLTSTQRAKVMEQLTELQYRDTLETYNGMVEHCFSECITSFRSKDLDKKESRCIDTCVKLFMDFSQRIGLRFAEKQQRN</sequence>
<keyword evidence="5 8" id="KW-0811">Translocation</keyword>
<keyword evidence="8" id="KW-0999">Mitochondrion inner membrane</keyword>
<evidence type="ECO:0000259" key="9">
    <source>
        <dbReference type="Pfam" id="PF02953"/>
    </source>
</evidence>
<keyword evidence="4 8" id="KW-0653">Protein transport</keyword>
<keyword evidence="11" id="KW-1185">Reference proteome</keyword>
<comment type="caution">
    <text evidence="10">The sequence shown here is derived from an EMBL/GenBank/DDBJ whole genome shotgun (WGS) entry which is preliminary data.</text>
</comment>
<dbReference type="EMBL" id="JAHBMH010000044">
    <property type="protein sequence ID" value="KAK1936410.1"/>
    <property type="molecule type" value="Genomic_DNA"/>
</dbReference>
<evidence type="ECO:0000256" key="7">
    <source>
        <dbReference type="ARBA" id="ARBA00023157"/>
    </source>
</evidence>
<dbReference type="PANTHER" id="PTHR13172">
    <property type="entry name" value="MITOCHONDRIAL IMPORT INNER MEMBRANE TRANSLOCASE SUBUNIT TIM9B"/>
    <property type="match status" value="1"/>
</dbReference>
<dbReference type="Proteomes" id="UP001195914">
    <property type="component" value="Unassembled WGS sequence"/>
</dbReference>
<evidence type="ECO:0000256" key="2">
    <source>
        <dbReference type="ARBA" id="ARBA00022723"/>
    </source>
</evidence>
<keyword evidence="1 8" id="KW-0813">Transport</keyword>
<comment type="function">
    <text evidence="8">Mitochondrial intermembrane chaperone that participates in the import and insertion of some multi-pass transmembrane proteins into the mitochondrial inner membrane. Also required for the transfer of beta-barrel precursors from the TOM complex to the sorting and assembly machinery (SAM complex) of the outer membrane. Acts as a chaperone-like protein that protects the hydrophobic precursors from aggregation and guide them through the mitochondrial intermembrane space.</text>
</comment>
<name>A0AAD9LHA5_BABDI</name>
<dbReference type="InterPro" id="IPR004217">
    <property type="entry name" value="Tim10-like"/>
</dbReference>
<keyword evidence="2" id="KW-0479">Metal-binding</keyword>
<evidence type="ECO:0000256" key="3">
    <source>
        <dbReference type="ARBA" id="ARBA00022833"/>
    </source>
</evidence>
<evidence type="ECO:0000256" key="6">
    <source>
        <dbReference type="ARBA" id="ARBA00023128"/>
    </source>
</evidence>
<dbReference type="GO" id="GO:0015031">
    <property type="term" value="P:protein transport"/>
    <property type="evidence" value="ECO:0007669"/>
    <property type="project" value="UniProtKB-KW"/>
</dbReference>
<dbReference type="InterPro" id="IPR050673">
    <property type="entry name" value="Mito_inner_translocase_sub"/>
</dbReference>
<dbReference type="Gene3D" id="1.10.287.810">
    <property type="entry name" value="Mitochondrial import inner membrane translocase subunit tim13 like domains"/>
    <property type="match status" value="1"/>
</dbReference>
<organism evidence="10 11">
    <name type="scientific">Babesia divergens</name>
    <dbReference type="NCBI Taxonomy" id="32595"/>
    <lineage>
        <taxon>Eukaryota</taxon>
        <taxon>Sar</taxon>
        <taxon>Alveolata</taxon>
        <taxon>Apicomplexa</taxon>
        <taxon>Aconoidasida</taxon>
        <taxon>Piroplasmida</taxon>
        <taxon>Babesiidae</taxon>
        <taxon>Babesia</taxon>
    </lineage>
</organism>
<evidence type="ECO:0000256" key="1">
    <source>
        <dbReference type="ARBA" id="ARBA00022448"/>
    </source>
</evidence>
<gene>
    <name evidence="10" type="ORF">X943_003288</name>
</gene>
<dbReference type="GO" id="GO:0046872">
    <property type="term" value="F:metal ion binding"/>
    <property type="evidence" value="ECO:0007669"/>
    <property type="project" value="UniProtKB-KW"/>
</dbReference>
<evidence type="ECO:0000256" key="4">
    <source>
        <dbReference type="ARBA" id="ARBA00022927"/>
    </source>
</evidence>
<dbReference type="SUPFAM" id="SSF144122">
    <property type="entry name" value="Tim10-like"/>
    <property type="match status" value="1"/>
</dbReference>
<evidence type="ECO:0000256" key="8">
    <source>
        <dbReference type="RuleBase" id="RU367043"/>
    </source>
</evidence>
<proteinExistence type="inferred from homology"/>
<comment type="similarity">
    <text evidence="8">Belongs to the small Tim family.</text>
</comment>